<proteinExistence type="predicted"/>
<gene>
    <name evidence="2" type="primary">LOC111437627</name>
</gene>
<dbReference type="SUPFAM" id="SSF54427">
    <property type="entry name" value="NTF2-like"/>
    <property type="match status" value="1"/>
</dbReference>
<dbReference type="InterPro" id="IPR053218">
    <property type="entry name" value="Pathogen-related_defense"/>
</dbReference>
<dbReference type="AlphaFoldDB" id="A0A6J1ETP3"/>
<protein>
    <submittedName>
        <fullName evidence="2">Pathogen-related protein-like isoform X2</fullName>
    </submittedName>
</protein>
<dbReference type="RefSeq" id="XP_022931451.1">
    <property type="nucleotide sequence ID" value="XM_023075683.1"/>
</dbReference>
<dbReference type="Proteomes" id="UP000504609">
    <property type="component" value="Unplaced"/>
</dbReference>
<sequence>MESINMSSEEAIMGPEKHTLSLHLEPPKVQWRMGKPPNYEAANKLFEHGRTKVWPKGSLEETVQNIVKSMHAELAYMTRSQDFKSINPKKFVVYINGREGLSGEEALKLGSFNAMLKNTLPEEFHYFKAKEETFESTYNDFKTCFPRGFAWELLQLYSPPPLVAFKFRHWGFYEGPYKAHSPTREMVEFFGMGTVKVDSSWKVEEVHVFFDPAELFGSLLKGKNTDGSFVSGCPFSDAQK</sequence>
<organism evidence="1 2">
    <name type="scientific">Cucurbita moschata</name>
    <name type="common">Winter crookneck squash</name>
    <name type="synonym">Cucurbita pepo var. moschata</name>
    <dbReference type="NCBI Taxonomy" id="3662"/>
    <lineage>
        <taxon>Eukaryota</taxon>
        <taxon>Viridiplantae</taxon>
        <taxon>Streptophyta</taxon>
        <taxon>Embryophyta</taxon>
        <taxon>Tracheophyta</taxon>
        <taxon>Spermatophyta</taxon>
        <taxon>Magnoliopsida</taxon>
        <taxon>eudicotyledons</taxon>
        <taxon>Gunneridae</taxon>
        <taxon>Pentapetalae</taxon>
        <taxon>rosids</taxon>
        <taxon>fabids</taxon>
        <taxon>Cucurbitales</taxon>
        <taxon>Cucurbitaceae</taxon>
        <taxon>Cucurbiteae</taxon>
        <taxon>Cucurbita</taxon>
    </lineage>
</organism>
<accession>A0A6J1ETP3</accession>
<dbReference type="GeneID" id="111437627"/>
<dbReference type="InterPro" id="IPR032710">
    <property type="entry name" value="NTF2-like_dom_sf"/>
</dbReference>
<keyword evidence="1" id="KW-1185">Reference proteome</keyword>
<name>A0A6J1ETP3_CUCMO</name>
<evidence type="ECO:0000313" key="1">
    <source>
        <dbReference type="Proteomes" id="UP000504609"/>
    </source>
</evidence>
<dbReference type="PANTHER" id="PTHR31723:SF4">
    <property type="entry name" value="PATHOGENESIS-RELATED FAMILY PROTEIN"/>
    <property type="match status" value="1"/>
</dbReference>
<dbReference type="PANTHER" id="PTHR31723">
    <property type="entry name" value="PATHOGENESIS-RELATED FAMILY PROTEIN"/>
    <property type="match status" value="1"/>
</dbReference>
<evidence type="ECO:0000313" key="2">
    <source>
        <dbReference type="RefSeq" id="XP_022931451.1"/>
    </source>
</evidence>
<reference evidence="2" key="1">
    <citation type="submission" date="2025-08" db="UniProtKB">
        <authorList>
            <consortium name="RefSeq"/>
        </authorList>
    </citation>
    <scope>IDENTIFICATION</scope>
    <source>
        <tissue evidence="2">Young leaves</tissue>
    </source>
</reference>